<evidence type="ECO:0000256" key="5">
    <source>
        <dbReference type="ARBA" id="ARBA00022490"/>
    </source>
</evidence>
<evidence type="ECO:0000256" key="2">
    <source>
        <dbReference type="ARBA" id="ARBA00007532"/>
    </source>
</evidence>
<dbReference type="PROSITE" id="PS00076">
    <property type="entry name" value="PYRIDINE_REDOX_1"/>
    <property type="match status" value="1"/>
</dbReference>
<comment type="catalytic activity">
    <reaction evidence="12 13">
        <text>N(6)-[(R)-dihydrolipoyl]-L-lysyl-[protein] + NAD(+) = N(6)-[(R)-lipoyl]-L-lysyl-[protein] + NADH + H(+)</text>
        <dbReference type="Rhea" id="RHEA:15045"/>
        <dbReference type="Rhea" id="RHEA-COMP:10474"/>
        <dbReference type="Rhea" id="RHEA-COMP:10475"/>
        <dbReference type="ChEBI" id="CHEBI:15378"/>
        <dbReference type="ChEBI" id="CHEBI:57540"/>
        <dbReference type="ChEBI" id="CHEBI:57945"/>
        <dbReference type="ChEBI" id="CHEBI:83099"/>
        <dbReference type="ChEBI" id="CHEBI:83100"/>
        <dbReference type="EC" id="1.8.1.4"/>
    </reaction>
</comment>
<keyword evidence="7 13" id="KW-0274">FAD</keyword>
<keyword evidence="9 13" id="KW-0520">NAD</keyword>
<dbReference type="InterPro" id="IPR050151">
    <property type="entry name" value="Class-I_Pyr_Nuc-Dis_Oxidored"/>
</dbReference>
<dbReference type="InterPro" id="IPR023753">
    <property type="entry name" value="FAD/NAD-binding_dom"/>
</dbReference>
<dbReference type="Gene3D" id="3.50.50.60">
    <property type="entry name" value="FAD/NAD(P)-binding domain"/>
    <property type="match status" value="2"/>
</dbReference>
<organism evidence="16 17">
    <name type="scientific">Youngiibacter multivorans</name>
    <dbReference type="NCBI Taxonomy" id="937251"/>
    <lineage>
        <taxon>Bacteria</taxon>
        <taxon>Bacillati</taxon>
        <taxon>Bacillota</taxon>
        <taxon>Clostridia</taxon>
        <taxon>Eubacteriales</taxon>
        <taxon>Clostridiaceae</taxon>
        <taxon>Youngiibacter</taxon>
    </lineage>
</organism>
<dbReference type="PIRSF" id="PIRSF000350">
    <property type="entry name" value="Mercury_reductase_MerA"/>
    <property type="match status" value="1"/>
</dbReference>
<proteinExistence type="inferred from homology"/>
<keyword evidence="5" id="KW-0963">Cytoplasm</keyword>
<evidence type="ECO:0000256" key="7">
    <source>
        <dbReference type="ARBA" id="ARBA00022827"/>
    </source>
</evidence>
<dbReference type="Gene3D" id="3.30.390.30">
    <property type="match status" value="1"/>
</dbReference>
<evidence type="ECO:0000256" key="8">
    <source>
        <dbReference type="ARBA" id="ARBA00023002"/>
    </source>
</evidence>
<dbReference type="SUPFAM" id="SSF51905">
    <property type="entry name" value="FAD/NAD(P)-binding domain"/>
    <property type="match status" value="1"/>
</dbReference>
<dbReference type="InterPro" id="IPR006258">
    <property type="entry name" value="Lipoamide_DH"/>
</dbReference>
<sequence length="461" mass="48429">MTSIAVIGGGPGGYVAAIRAAQLGASVTLIEKEKIGGTCLNVGCIPTKAMLESAHLYDMVREGKKRGVIAEPKLDFTAVQKSKATNVRRLVNGVTATLKSNGIEIINGTASFKDGKTISIVTADGTLELLPDKVIIASGSVPAMPPIPGLDGKNCITSTGALDLTDVPETMAIIGGGVIGVEIGSIFSSFGTKVDIIEMMPVILPMMDGELTGEIRKKFIKKGIGIHTSAKVVSVEEDGDKSKVNVEMDGVMKAFVCDKVLVAVGRRTNTEGLGLERAGVIHDRGRITVDQKMCTSNPDIYAVGDCIGKTMLAHTASVMGECAAENAMGHNSSYDEKTNPSCVYTEPEFASVGLTEEKAKEKGIAYIKGTFPMSGNGKAMIMNGGEGLVKIIADPKYKEILGVHILGPRATDLIAEAALAIRLEATVDELITTIHAHPTLAEAVREAAMDVLGQAIHKVRE</sequence>
<evidence type="ECO:0000259" key="15">
    <source>
        <dbReference type="Pfam" id="PF07992"/>
    </source>
</evidence>
<keyword evidence="17" id="KW-1185">Reference proteome</keyword>
<evidence type="ECO:0000256" key="9">
    <source>
        <dbReference type="ARBA" id="ARBA00023027"/>
    </source>
</evidence>
<dbReference type="PRINTS" id="PR00411">
    <property type="entry name" value="PNDRDTASEI"/>
</dbReference>
<dbReference type="SUPFAM" id="SSF55424">
    <property type="entry name" value="FAD/NAD-linked reductases, dimerisation (C-terminal) domain"/>
    <property type="match status" value="1"/>
</dbReference>
<feature type="domain" description="FAD/NAD(P)-binding" evidence="15">
    <location>
        <begin position="3"/>
        <end position="320"/>
    </location>
</feature>
<evidence type="ECO:0000256" key="11">
    <source>
        <dbReference type="ARBA" id="ARBA00023284"/>
    </source>
</evidence>
<dbReference type="EC" id="1.8.1.4" evidence="3 13"/>
<keyword evidence="6 13" id="KW-0285">Flavoprotein</keyword>
<comment type="cofactor">
    <cofactor evidence="13">
        <name>FAD</name>
        <dbReference type="ChEBI" id="CHEBI:57692"/>
    </cofactor>
    <text evidence="13">Binds 1 FAD per subunit.</text>
</comment>
<dbReference type="PRINTS" id="PR00368">
    <property type="entry name" value="FADPNR"/>
</dbReference>
<dbReference type="InterPro" id="IPR001100">
    <property type="entry name" value="Pyr_nuc-diS_OxRdtase"/>
</dbReference>
<evidence type="ECO:0000256" key="1">
    <source>
        <dbReference type="ARBA" id="ARBA00004496"/>
    </source>
</evidence>
<keyword evidence="11 13" id="KW-0676">Redox-active center</keyword>
<dbReference type="PANTHER" id="PTHR22912:SF217">
    <property type="entry name" value="DIHYDROLIPOYL DEHYDROGENASE"/>
    <property type="match status" value="1"/>
</dbReference>
<dbReference type="InterPro" id="IPR016156">
    <property type="entry name" value="FAD/NAD-linked_Rdtase_dimer_sf"/>
</dbReference>
<evidence type="ECO:0000256" key="3">
    <source>
        <dbReference type="ARBA" id="ARBA00012608"/>
    </source>
</evidence>
<dbReference type="Pfam" id="PF02852">
    <property type="entry name" value="Pyr_redox_dim"/>
    <property type="match status" value="1"/>
</dbReference>
<dbReference type="PANTHER" id="PTHR22912">
    <property type="entry name" value="DISULFIDE OXIDOREDUCTASE"/>
    <property type="match status" value="1"/>
</dbReference>
<evidence type="ECO:0000256" key="12">
    <source>
        <dbReference type="ARBA" id="ARBA00049187"/>
    </source>
</evidence>
<evidence type="ECO:0000313" key="17">
    <source>
        <dbReference type="Proteomes" id="UP001519271"/>
    </source>
</evidence>
<evidence type="ECO:0000259" key="14">
    <source>
        <dbReference type="Pfam" id="PF02852"/>
    </source>
</evidence>
<dbReference type="NCBIfam" id="TIGR01350">
    <property type="entry name" value="lipoamide_DH"/>
    <property type="match status" value="1"/>
</dbReference>
<dbReference type="RefSeq" id="WP_209459593.1">
    <property type="nucleotide sequence ID" value="NZ_JAGGKC010000014.1"/>
</dbReference>
<evidence type="ECO:0000313" key="16">
    <source>
        <dbReference type="EMBL" id="MBP1919394.1"/>
    </source>
</evidence>
<evidence type="ECO:0000256" key="10">
    <source>
        <dbReference type="ARBA" id="ARBA00023157"/>
    </source>
</evidence>
<reference evidence="16 17" key="1">
    <citation type="submission" date="2021-03" db="EMBL/GenBank/DDBJ databases">
        <title>Genomic Encyclopedia of Type Strains, Phase IV (KMG-IV): sequencing the most valuable type-strain genomes for metagenomic binning, comparative biology and taxonomic classification.</title>
        <authorList>
            <person name="Goeker M."/>
        </authorList>
    </citation>
    <scope>NUCLEOTIDE SEQUENCE [LARGE SCALE GENOMIC DNA]</scope>
    <source>
        <strain evidence="16 17">DSM 6139</strain>
    </source>
</reference>
<dbReference type="InterPro" id="IPR036188">
    <property type="entry name" value="FAD/NAD-bd_sf"/>
</dbReference>
<comment type="caution">
    <text evidence="16">The sequence shown here is derived from an EMBL/GenBank/DDBJ whole genome shotgun (WGS) entry which is preliminary data.</text>
</comment>
<comment type="similarity">
    <text evidence="2 13">Belongs to the class-I pyridine nucleotide-disulfide oxidoreductase family.</text>
</comment>
<dbReference type="InterPro" id="IPR012999">
    <property type="entry name" value="Pyr_OxRdtase_I_AS"/>
</dbReference>
<name>A0ABS4G4C2_9CLOT</name>
<dbReference type="Pfam" id="PF07992">
    <property type="entry name" value="Pyr_redox_2"/>
    <property type="match status" value="1"/>
</dbReference>
<dbReference type="Proteomes" id="UP001519271">
    <property type="component" value="Unassembled WGS sequence"/>
</dbReference>
<accession>A0ABS4G4C2</accession>
<keyword evidence="10" id="KW-1015">Disulfide bond</keyword>
<comment type="subcellular location">
    <subcellularLocation>
        <location evidence="1">Cytoplasm</location>
    </subcellularLocation>
</comment>
<gene>
    <name evidence="16" type="ORF">J2Z34_001883</name>
</gene>
<evidence type="ECO:0000256" key="6">
    <source>
        <dbReference type="ARBA" id="ARBA00022630"/>
    </source>
</evidence>
<dbReference type="EMBL" id="JAGGKC010000014">
    <property type="protein sequence ID" value="MBP1919394.1"/>
    <property type="molecule type" value="Genomic_DNA"/>
</dbReference>
<evidence type="ECO:0000256" key="13">
    <source>
        <dbReference type="RuleBase" id="RU003692"/>
    </source>
</evidence>
<dbReference type="GO" id="GO:0004148">
    <property type="term" value="F:dihydrolipoyl dehydrogenase (NADH) activity"/>
    <property type="evidence" value="ECO:0007669"/>
    <property type="project" value="UniProtKB-EC"/>
</dbReference>
<comment type="miscellaneous">
    <text evidence="13">The active site is a redox-active disulfide bond.</text>
</comment>
<dbReference type="InterPro" id="IPR004099">
    <property type="entry name" value="Pyr_nucl-diS_OxRdtase_dimer"/>
</dbReference>
<feature type="domain" description="Pyridine nucleotide-disulphide oxidoreductase dimerisation" evidence="14">
    <location>
        <begin position="340"/>
        <end position="448"/>
    </location>
</feature>
<keyword evidence="8 13" id="KW-0560">Oxidoreductase</keyword>
<protein>
    <recommendedName>
        <fullName evidence="4 13">Dihydrolipoyl dehydrogenase</fullName>
        <ecNumber evidence="3 13">1.8.1.4</ecNumber>
    </recommendedName>
</protein>
<evidence type="ECO:0000256" key="4">
    <source>
        <dbReference type="ARBA" id="ARBA00016961"/>
    </source>
</evidence>